<evidence type="ECO:0000313" key="1">
    <source>
        <dbReference type="EMBL" id="MBM9911904.1"/>
    </source>
</evidence>
<evidence type="ECO:0000313" key="2">
    <source>
        <dbReference type="EMBL" id="MBM9939879.1"/>
    </source>
</evidence>
<evidence type="ECO:0008006" key="5">
    <source>
        <dbReference type="Google" id="ProtNLM"/>
    </source>
</evidence>
<evidence type="ECO:0000313" key="3">
    <source>
        <dbReference type="Proteomes" id="UP000749453"/>
    </source>
</evidence>
<proteinExistence type="predicted"/>
<accession>A0AAW4GBW0</accession>
<protein>
    <recommendedName>
        <fullName evidence="5">HTH deoR-type domain-containing protein</fullName>
    </recommendedName>
</protein>
<dbReference type="InterPro" id="IPR036390">
    <property type="entry name" value="WH_DNA-bd_sf"/>
</dbReference>
<name>A0AAW4GBW0_9GAMM</name>
<evidence type="ECO:0000313" key="4">
    <source>
        <dbReference type="Proteomes" id="UP000784064"/>
    </source>
</evidence>
<dbReference type="SUPFAM" id="SSF46785">
    <property type="entry name" value="Winged helix' DNA-binding domain"/>
    <property type="match status" value="1"/>
</dbReference>
<comment type="caution">
    <text evidence="1">The sequence shown here is derived from an EMBL/GenBank/DDBJ whole genome shotgun (WGS) entry which is preliminary data.</text>
</comment>
<sequence>MRTSSVADSIKATPSTVLRDLEVLADEGIVERIAGRDEYWRLSPRLIQLARAHEQEMARVRQRLEETEQRYSRNPN</sequence>
<reference evidence="3" key="1">
    <citation type="submission" date="2021-01" db="EMBL/GenBank/DDBJ databases">
        <title>Stenotrophomonas maltophilia.</title>
        <authorList>
            <person name="Yu Y."/>
        </authorList>
    </citation>
    <scope>NUCLEOTIDE SEQUENCE [LARGE SCALE GENOMIC DNA]</scope>
    <source>
        <strain evidence="3">As-6</strain>
    </source>
</reference>
<dbReference type="EMBL" id="JAFFTB010000030">
    <property type="protein sequence ID" value="MBM9939879.1"/>
    <property type="molecule type" value="Genomic_DNA"/>
</dbReference>
<dbReference type="InterPro" id="IPR036388">
    <property type="entry name" value="WH-like_DNA-bd_sf"/>
</dbReference>
<dbReference type="Proteomes" id="UP000784064">
    <property type="component" value="Unassembled WGS sequence"/>
</dbReference>
<keyword evidence="3" id="KW-1185">Reference proteome</keyword>
<dbReference type="Gene3D" id="1.10.10.10">
    <property type="entry name" value="Winged helix-like DNA-binding domain superfamily/Winged helix DNA-binding domain"/>
    <property type="match status" value="1"/>
</dbReference>
<gene>
    <name evidence="1" type="ORF">JJW18_00275</name>
    <name evidence="2" type="ORF">JJW19_17235</name>
</gene>
<reference evidence="1" key="2">
    <citation type="submission" date="2021-01" db="EMBL/GenBank/DDBJ databases">
        <authorList>
            <person name="Yu Y."/>
        </authorList>
    </citation>
    <scope>NUCLEOTIDE SEQUENCE</scope>
    <source>
        <strain evidence="1">As-5</strain>
        <strain evidence="2">As-6</strain>
    </source>
</reference>
<dbReference type="Proteomes" id="UP000749453">
    <property type="component" value="Unassembled WGS sequence"/>
</dbReference>
<dbReference type="RefSeq" id="WP_205404365.1">
    <property type="nucleotide sequence ID" value="NZ_JAFFTA010000001.1"/>
</dbReference>
<dbReference type="EMBL" id="JAFFTA010000001">
    <property type="protein sequence ID" value="MBM9911904.1"/>
    <property type="molecule type" value="Genomic_DNA"/>
</dbReference>
<organism evidence="1 4">
    <name type="scientific">Stenotrophomonas lactitubi</name>
    <dbReference type="NCBI Taxonomy" id="2045214"/>
    <lineage>
        <taxon>Bacteria</taxon>
        <taxon>Pseudomonadati</taxon>
        <taxon>Pseudomonadota</taxon>
        <taxon>Gammaproteobacteria</taxon>
        <taxon>Lysobacterales</taxon>
        <taxon>Lysobacteraceae</taxon>
        <taxon>Stenotrophomonas</taxon>
    </lineage>
</organism>
<dbReference type="AlphaFoldDB" id="A0AAW4GBW0"/>